<dbReference type="PANTHER" id="PTHR13937">
    <property type="entry name" value="EUKARYOTIC TRANSLATION INITATION FACTOR 3, SUBUNIT 8 EIF3S8 -RELATED"/>
    <property type="match status" value="1"/>
</dbReference>
<dbReference type="InterPro" id="IPR036390">
    <property type="entry name" value="WH_DNA-bd_sf"/>
</dbReference>
<dbReference type="SUPFAM" id="SSF46785">
    <property type="entry name" value="Winged helix' DNA-binding domain"/>
    <property type="match status" value="1"/>
</dbReference>
<evidence type="ECO:0008006" key="9">
    <source>
        <dbReference type="Google" id="ProtNLM"/>
    </source>
</evidence>
<accession>G0QZ50</accession>
<dbReference type="AlphaFoldDB" id="G0QZ50"/>
<dbReference type="OMA" id="CQIEVLV"/>
<proteinExistence type="predicted"/>
<dbReference type="GO" id="GO:0031369">
    <property type="term" value="F:translation initiation factor binding"/>
    <property type="evidence" value="ECO:0007669"/>
    <property type="project" value="InterPro"/>
</dbReference>
<dbReference type="InterPro" id="IPR027516">
    <property type="entry name" value="EIF3C"/>
</dbReference>
<gene>
    <name evidence="7" type="ORF">IMG5_154470</name>
</gene>
<feature type="region of interest" description="Disordered" evidence="4">
    <location>
        <begin position="121"/>
        <end position="165"/>
    </location>
</feature>
<dbReference type="EMBL" id="GL984138">
    <property type="protein sequence ID" value="EGR29501.1"/>
    <property type="molecule type" value="Genomic_DNA"/>
</dbReference>
<evidence type="ECO:0000313" key="8">
    <source>
        <dbReference type="Proteomes" id="UP000008983"/>
    </source>
</evidence>
<keyword evidence="3" id="KW-0648">Protein biosynthesis</keyword>
<evidence type="ECO:0000256" key="2">
    <source>
        <dbReference type="ARBA" id="ARBA00022540"/>
    </source>
</evidence>
<feature type="domain" description="Eukaryotic translation initiation factor 3 subunit C N-terminal" evidence="6">
    <location>
        <begin position="36"/>
        <end position="231"/>
    </location>
</feature>
<feature type="domain" description="Eukaryotic translation initiation factor 3 subunit C N-terminal" evidence="6">
    <location>
        <begin position="241"/>
        <end position="490"/>
    </location>
</feature>
<dbReference type="RefSeq" id="XP_004030737.1">
    <property type="nucleotide sequence ID" value="XM_004030689.1"/>
</dbReference>
<dbReference type="InterPro" id="IPR000717">
    <property type="entry name" value="PCI_dom"/>
</dbReference>
<dbReference type="OrthoDB" id="29647at2759"/>
<feature type="compositionally biased region" description="Basic residues" evidence="4">
    <location>
        <begin position="719"/>
        <end position="729"/>
    </location>
</feature>
<dbReference type="eggNOG" id="KOG1076">
    <property type="taxonomic scope" value="Eukaryota"/>
</dbReference>
<dbReference type="GO" id="GO:0003723">
    <property type="term" value="F:RNA binding"/>
    <property type="evidence" value="ECO:0007669"/>
    <property type="project" value="InterPro"/>
</dbReference>
<dbReference type="FunCoup" id="G0QZ50">
    <property type="interactions" value="524"/>
</dbReference>
<evidence type="ECO:0000259" key="5">
    <source>
        <dbReference type="Pfam" id="PF01399"/>
    </source>
</evidence>
<protein>
    <recommendedName>
        <fullName evidence="9">PCI domain-containing protein</fullName>
    </recommendedName>
</protein>
<feature type="region of interest" description="Disordered" evidence="4">
    <location>
        <begin position="185"/>
        <end position="209"/>
    </location>
</feature>
<keyword evidence="2" id="KW-0396">Initiation factor</keyword>
<dbReference type="PANTHER" id="PTHR13937:SF0">
    <property type="entry name" value="EUKARYOTIC TRANSLATION INITIATION FACTOR 3 SUBUNIT C-RELATED"/>
    <property type="match status" value="1"/>
</dbReference>
<reference evidence="7 8" key="1">
    <citation type="submission" date="2011-07" db="EMBL/GenBank/DDBJ databases">
        <authorList>
            <person name="Coyne R."/>
            <person name="Brami D."/>
            <person name="Johnson J."/>
            <person name="Hostetler J."/>
            <person name="Hannick L."/>
            <person name="Clark T."/>
            <person name="Cassidy-Hanley D."/>
            <person name="Inman J."/>
        </authorList>
    </citation>
    <scope>NUCLEOTIDE SEQUENCE [LARGE SCALE GENOMIC DNA]</scope>
    <source>
        <strain evidence="7 8">G5</strain>
    </source>
</reference>
<feature type="compositionally biased region" description="Basic and acidic residues" evidence="4">
    <location>
        <begin position="42"/>
        <end position="51"/>
    </location>
</feature>
<keyword evidence="8" id="KW-1185">Reference proteome</keyword>
<dbReference type="InParanoid" id="G0QZ50"/>
<organism evidence="7 8">
    <name type="scientific">Ichthyophthirius multifiliis</name>
    <name type="common">White spot disease agent</name>
    <name type="synonym">Ich</name>
    <dbReference type="NCBI Taxonomy" id="5932"/>
    <lineage>
        <taxon>Eukaryota</taxon>
        <taxon>Sar</taxon>
        <taxon>Alveolata</taxon>
        <taxon>Ciliophora</taxon>
        <taxon>Intramacronucleata</taxon>
        <taxon>Oligohymenophorea</taxon>
        <taxon>Hymenostomatida</taxon>
        <taxon>Ophryoglenina</taxon>
        <taxon>Ichthyophthirius</taxon>
    </lineage>
</organism>
<dbReference type="Pfam" id="PF01399">
    <property type="entry name" value="PCI"/>
    <property type="match status" value="1"/>
</dbReference>
<dbReference type="Pfam" id="PF05470">
    <property type="entry name" value="eIF-3c_N"/>
    <property type="match status" value="2"/>
</dbReference>
<evidence type="ECO:0000256" key="1">
    <source>
        <dbReference type="ARBA" id="ARBA00022490"/>
    </source>
</evidence>
<feature type="compositionally biased region" description="Basic and acidic residues" evidence="4">
    <location>
        <begin position="149"/>
        <end position="165"/>
    </location>
</feature>
<evidence type="ECO:0000259" key="6">
    <source>
        <dbReference type="Pfam" id="PF05470"/>
    </source>
</evidence>
<dbReference type="GO" id="GO:0005852">
    <property type="term" value="C:eukaryotic translation initiation factor 3 complex"/>
    <property type="evidence" value="ECO:0007669"/>
    <property type="project" value="InterPro"/>
</dbReference>
<dbReference type="Proteomes" id="UP000008983">
    <property type="component" value="Unassembled WGS sequence"/>
</dbReference>
<evidence type="ECO:0000256" key="3">
    <source>
        <dbReference type="ARBA" id="ARBA00022917"/>
    </source>
</evidence>
<dbReference type="InterPro" id="IPR008905">
    <property type="entry name" value="EIF3C_N_dom"/>
</dbReference>
<feature type="region of interest" description="Disordered" evidence="4">
    <location>
        <begin position="677"/>
        <end position="729"/>
    </location>
</feature>
<evidence type="ECO:0000313" key="7">
    <source>
        <dbReference type="EMBL" id="EGR29501.1"/>
    </source>
</evidence>
<dbReference type="GO" id="GO:0003743">
    <property type="term" value="F:translation initiation factor activity"/>
    <property type="evidence" value="ECO:0007669"/>
    <property type="project" value="UniProtKB-KW"/>
</dbReference>
<name>G0QZ50_ICHMU</name>
<feature type="region of interest" description="Disordered" evidence="4">
    <location>
        <begin position="1"/>
        <end position="51"/>
    </location>
</feature>
<keyword evidence="1" id="KW-0963">Cytoplasm</keyword>
<feature type="domain" description="PCI" evidence="5">
    <location>
        <begin position="575"/>
        <end position="640"/>
    </location>
</feature>
<evidence type="ECO:0000256" key="4">
    <source>
        <dbReference type="SAM" id="MobiDB-lite"/>
    </source>
</evidence>
<feature type="compositionally biased region" description="Basic and acidic residues" evidence="4">
    <location>
        <begin position="15"/>
        <end position="31"/>
    </location>
</feature>
<dbReference type="GeneID" id="14905604"/>
<sequence length="729" mass="85621">MSFFNQGKNDQSDSESDRSQEQDDRRAKNEMMDILDSSSEEDEKRKVLSEKDKRFNQMKEIISNIKQKLERHEFTQVEEEFKKLNKELEKAKKVIDETGIPSFYIRVLYRLDDKLRNFSKEEKDKLSQANSKAFNAIKQDESGSEQTDSDFKSDSSDDSIHPLESDDPMVRRKFWLLKPGKKNEVEKEKSLGESSDEEKQDDNKHKKQKVNKDNIDYKITEVSKEKEIVINTSYEGTIIQSISTFYNTIIFELNKSFYSIEHTQEEYFQRIGDIYEVLRLGKQIQEFYDQIGLQDIAAKIAFQRLENMYFIHENTLDAQRKYYKQKNLSIKDHIFDENTSLENIISELSSLINRTPDQDIARSTLYQVYHHSIHNRINAARDLLLMSRITDTIQNMDSTIQTLYNRVLVQLGLGQFRQGNLFESFQFLNDLCSQGKTKELIGQNPLRYLSQNDRKKIFPPHQHLKVDMIETFYLIVSMLIEIPNMISDSYNKHIFSRMFRKLCEQYNRSVIIFTIYFFYTIIKIKHFVGVPESSKEYIYAASKELQKGNWKNCYKLIIEAPVWNGALYCEETKKILLQRVKEQSYKCHLYTFKNSFDSVSLSELSQKFELSETEINAITFKMISSNELNAHIHTLNNQLHIVFEHVDRTSLQSISSKLIDQIQNTQNQNQKILDKKVGNQSQTQGNKQEDELNDQTNKQGFIAKQKKKATFQAAPPGKRGTKKNTKRAY</sequence>
<dbReference type="STRING" id="857967.G0QZ50"/>